<evidence type="ECO:0000256" key="26">
    <source>
        <dbReference type="SAM" id="Phobius"/>
    </source>
</evidence>
<evidence type="ECO:0000256" key="14">
    <source>
        <dbReference type="ARBA" id="ARBA00022843"/>
    </source>
</evidence>
<dbReference type="InterPro" id="IPR013937">
    <property type="entry name" value="Sorting_nexin_C"/>
</dbReference>
<evidence type="ECO:0000313" key="31">
    <source>
        <dbReference type="EMBL" id="KAF0044311.1"/>
    </source>
</evidence>
<evidence type="ECO:0000256" key="7">
    <source>
        <dbReference type="ARBA" id="ARBA00022490"/>
    </source>
</evidence>
<dbReference type="InterPro" id="IPR037892">
    <property type="entry name" value="SNX14_RGS"/>
</dbReference>
<organism evidence="31 32">
    <name type="scientific">Scophthalmus maximus</name>
    <name type="common">Turbot</name>
    <name type="synonym">Psetta maxima</name>
    <dbReference type="NCBI Taxonomy" id="52904"/>
    <lineage>
        <taxon>Eukaryota</taxon>
        <taxon>Metazoa</taxon>
        <taxon>Chordata</taxon>
        <taxon>Craniata</taxon>
        <taxon>Vertebrata</taxon>
        <taxon>Euteleostomi</taxon>
        <taxon>Actinopterygii</taxon>
        <taxon>Neopterygii</taxon>
        <taxon>Teleostei</taxon>
        <taxon>Neoteleostei</taxon>
        <taxon>Acanthomorphata</taxon>
        <taxon>Carangaria</taxon>
        <taxon>Pleuronectiformes</taxon>
        <taxon>Pleuronectoidei</taxon>
        <taxon>Scophthalmidae</taxon>
        <taxon>Scophthalmus</taxon>
    </lineage>
</organism>
<dbReference type="PROSITE" id="PS51207">
    <property type="entry name" value="PXA"/>
    <property type="match status" value="1"/>
</dbReference>
<dbReference type="Pfam" id="PF02194">
    <property type="entry name" value="PXA"/>
    <property type="match status" value="1"/>
</dbReference>
<keyword evidence="17" id="KW-0653">Protein transport</keyword>
<keyword evidence="14" id="KW-0832">Ubl conjugation</keyword>
<evidence type="ECO:0000256" key="18">
    <source>
        <dbReference type="ARBA" id="ARBA00022990"/>
    </source>
</evidence>
<dbReference type="InterPro" id="IPR000504">
    <property type="entry name" value="RRM_dom"/>
</dbReference>
<dbReference type="SMART" id="SM00313">
    <property type="entry name" value="PXA"/>
    <property type="match status" value="1"/>
</dbReference>
<feature type="domain" description="RGS" evidence="28">
    <location>
        <begin position="913"/>
        <end position="1045"/>
    </location>
</feature>
<dbReference type="InterPro" id="IPR034544">
    <property type="entry name" value="hnRNPQ_RRM1"/>
</dbReference>
<dbReference type="NCBIfam" id="TIGR01648">
    <property type="entry name" value="hnRNP-R-Q"/>
    <property type="match status" value="1"/>
</dbReference>
<evidence type="ECO:0000256" key="25">
    <source>
        <dbReference type="SAM" id="MobiDB-lite"/>
    </source>
</evidence>
<dbReference type="EMBL" id="VEVO01000003">
    <property type="protein sequence ID" value="KAF0044311.1"/>
    <property type="molecule type" value="Genomic_DNA"/>
</dbReference>
<evidence type="ECO:0000256" key="15">
    <source>
        <dbReference type="ARBA" id="ARBA00022848"/>
    </source>
</evidence>
<evidence type="ECO:0000256" key="20">
    <source>
        <dbReference type="ARBA" id="ARBA00023242"/>
    </source>
</evidence>
<dbReference type="GO" id="GO:0030425">
    <property type="term" value="C:dendrite"/>
    <property type="evidence" value="ECO:0007669"/>
    <property type="project" value="UniProtKB-SubCell"/>
</dbReference>
<accession>A0A6A4TNG5</accession>
<name>A0A6A4TNG5_SCOMX</name>
<dbReference type="CDD" id="cd12483">
    <property type="entry name" value="RRM1_hnRNPQ"/>
    <property type="match status" value="1"/>
</dbReference>
<evidence type="ECO:0000256" key="24">
    <source>
        <dbReference type="PROSITE-ProRule" id="PRU00176"/>
    </source>
</evidence>
<dbReference type="CDD" id="cd08722">
    <property type="entry name" value="RGS_SNX14"/>
    <property type="match status" value="1"/>
</dbReference>
<dbReference type="SMART" id="SM00360">
    <property type="entry name" value="RRM"/>
    <property type="match status" value="3"/>
</dbReference>
<feature type="domain" description="RRM" evidence="27">
    <location>
        <begin position="370"/>
        <end position="440"/>
    </location>
</feature>
<feature type="domain" description="RRM" evidence="27">
    <location>
        <begin position="194"/>
        <end position="273"/>
    </location>
</feature>
<dbReference type="Proteomes" id="UP000438429">
    <property type="component" value="Unassembled WGS sequence"/>
</dbReference>
<dbReference type="FunFam" id="1.10.167.10:FF:000004">
    <property type="entry name" value="sorting nexin-14 isoform X1"/>
    <property type="match status" value="1"/>
</dbReference>
<dbReference type="SUPFAM" id="SSF54928">
    <property type="entry name" value="RNA-binding domain, RBD"/>
    <property type="match status" value="2"/>
</dbReference>
<evidence type="ECO:0000256" key="16">
    <source>
        <dbReference type="ARBA" id="ARBA00022884"/>
    </source>
</evidence>
<dbReference type="Pfam" id="PF00615">
    <property type="entry name" value="RGS"/>
    <property type="match status" value="1"/>
</dbReference>
<dbReference type="Gene3D" id="3.30.70.330">
    <property type="match status" value="3"/>
</dbReference>
<keyword evidence="8" id="KW-1017">Isopeptide bond</keyword>
<dbReference type="PROSITE" id="PS50132">
    <property type="entry name" value="RGS"/>
    <property type="match status" value="1"/>
</dbReference>
<dbReference type="InterPro" id="IPR001683">
    <property type="entry name" value="PX_dom"/>
</dbReference>
<feature type="transmembrane region" description="Helical" evidence="26">
    <location>
        <begin position="606"/>
        <end position="623"/>
    </location>
</feature>
<dbReference type="GO" id="GO:0005654">
    <property type="term" value="C:nucleoplasm"/>
    <property type="evidence" value="ECO:0007669"/>
    <property type="project" value="UniProtKB-SubCell"/>
</dbReference>
<dbReference type="GO" id="GO:0006397">
    <property type="term" value="P:mRNA processing"/>
    <property type="evidence" value="ECO:0007669"/>
    <property type="project" value="UniProtKB-KW"/>
</dbReference>
<dbReference type="CDD" id="cd12489">
    <property type="entry name" value="RRM2_hnRNPQ"/>
    <property type="match status" value="1"/>
</dbReference>
<dbReference type="GO" id="GO:0097352">
    <property type="term" value="P:autophagosome maturation"/>
    <property type="evidence" value="ECO:0007669"/>
    <property type="project" value="TreeGrafter"/>
</dbReference>
<dbReference type="SMART" id="SM00315">
    <property type="entry name" value="RGS"/>
    <property type="match status" value="1"/>
</dbReference>
<evidence type="ECO:0000259" key="30">
    <source>
        <dbReference type="PROSITE" id="PS51207"/>
    </source>
</evidence>
<dbReference type="Gene3D" id="1.10.167.10">
    <property type="entry name" value="Regulator of G-protein Signalling 4, domain 2"/>
    <property type="match status" value="1"/>
</dbReference>
<evidence type="ECO:0000256" key="23">
    <source>
        <dbReference type="ARBA" id="ARBA00071933"/>
    </source>
</evidence>
<feature type="transmembrane region" description="Helical" evidence="26">
    <location>
        <begin position="630"/>
        <end position="649"/>
    </location>
</feature>
<evidence type="ECO:0000256" key="8">
    <source>
        <dbReference type="ARBA" id="ARBA00022499"/>
    </source>
</evidence>
<keyword evidence="12" id="KW-0677">Repeat</keyword>
<evidence type="ECO:0000313" key="32">
    <source>
        <dbReference type="Proteomes" id="UP000438429"/>
    </source>
</evidence>
<comment type="subcellular location">
    <subcellularLocation>
        <location evidence="2">Cell projection</location>
        <location evidence="2">Dendrite</location>
    </subcellularLocation>
    <subcellularLocation>
        <location evidence="3">Cytoplasm</location>
    </subcellularLocation>
    <subcellularLocation>
        <location evidence="1">Microsome</location>
    </subcellularLocation>
    <subcellularLocation>
        <location evidence="4">Nucleus</location>
        <location evidence="4">Nucleoplasm</location>
    </subcellularLocation>
</comment>
<evidence type="ECO:0000256" key="17">
    <source>
        <dbReference type="ARBA" id="ARBA00022927"/>
    </source>
</evidence>
<comment type="similarity">
    <text evidence="5">Belongs to the sorting nexin family.</text>
</comment>
<protein>
    <recommendedName>
        <fullName evidence="23">Sorting nexin-14</fullName>
    </recommendedName>
</protein>
<keyword evidence="13" id="KW-0256">Endoplasmic reticulum</keyword>
<dbReference type="SUPFAM" id="SSF64268">
    <property type="entry name" value="PX domain"/>
    <property type="match status" value="1"/>
</dbReference>
<dbReference type="GO" id="GO:0015031">
    <property type="term" value="P:protein transport"/>
    <property type="evidence" value="ECO:0007669"/>
    <property type="project" value="UniProtKB-KW"/>
</dbReference>
<keyword evidence="21" id="KW-0966">Cell projection</keyword>
<dbReference type="Pfam" id="PF08628">
    <property type="entry name" value="Nexin_C"/>
    <property type="match status" value="1"/>
</dbReference>
<evidence type="ECO:0000256" key="13">
    <source>
        <dbReference type="ARBA" id="ARBA00022824"/>
    </source>
</evidence>
<evidence type="ECO:0000256" key="22">
    <source>
        <dbReference type="ARBA" id="ARBA00023274"/>
    </source>
</evidence>
<keyword evidence="26" id="KW-0472">Membrane</keyword>
<feature type="domain" description="RRM" evidence="27">
    <location>
        <begin position="275"/>
        <end position="357"/>
    </location>
</feature>
<dbReference type="CDD" id="cd06877">
    <property type="entry name" value="PX_SNX14"/>
    <property type="match status" value="1"/>
</dbReference>
<evidence type="ECO:0000256" key="3">
    <source>
        <dbReference type="ARBA" id="ARBA00004496"/>
    </source>
</evidence>
<keyword evidence="19" id="KW-0508">mRNA splicing</keyword>
<dbReference type="InterPro" id="IPR035979">
    <property type="entry name" value="RBD_domain_sf"/>
</dbReference>
<dbReference type="InterPro" id="IPR044926">
    <property type="entry name" value="RGS_subdomain_2"/>
</dbReference>
<gene>
    <name evidence="31" type="ORF">F2P81_003469</name>
</gene>
<keyword evidence="18" id="KW-0007">Acetylation</keyword>
<feature type="domain" description="PXA" evidence="30">
    <location>
        <begin position="707"/>
        <end position="881"/>
    </location>
</feature>
<dbReference type="InterPro" id="IPR012677">
    <property type="entry name" value="Nucleotide-bd_a/b_plait_sf"/>
</dbReference>
<evidence type="ECO:0000256" key="11">
    <source>
        <dbReference type="ARBA" id="ARBA00022728"/>
    </source>
</evidence>
<comment type="caution">
    <text evidence="31">The sequence shown here is derived from an EMBL/GenBank/DDBJ whole genome shotgun (WGS) entry which is preliminary data.</text>
</comment>
<dbReference type="GO" id="GO:0005770">
    <property type="term" value="C:late endosome"/>
    <property type="evidence" value="ECO:0007669"/>
    <property type="project" value="TreeGrafter"/>
</dbReference>
<keyword evidence="7" id="KW-0963">Cytoplasm</keyword>
<evidence type="ECO:0000256" key="2">
    <source>
        <dbReference type="ARBA" id="ARBA00004279"/>
    </source>
</evidence>
<proteinExistence type="inferred from homology"/>
<dbReference type="PANTHER" id="PTHR22775:SF44">
    <property type="entry name" value="SORTING NEXIN-14"/>
    <property type="match status" value="1"/>
</dbReference>
<keyword evidence="11" id="KW-0747">Spliceosome</keyword>
<dbReference type="PANTHER" id="PTHR22775">
    <property type="entry name" value="SORTING NEXIN"/>
    <property type="match status" value="1"/>
</dbReference>
<dbReference type="Pfam" id="PF00076">
    <property type="entry name" value="RRM_1"/>
    <property type="match status" value="3"/>
</dbReference>
<dbReference type="PROSITE" id="PS50102">
    <property type="entry name" value="RRM"/>
    <property type="match status" value="3"/>
</dbReference>
<keyword evidence="15" id="KW-0492">Microsome</keyword>
<keyword evidence="6" id="KW-0813">Transport</keyword>
<dbReference type="GO" id="GO:0005681">
    <property type="term" value="C:spliceosomal complex"/>
    <property type="evidence" value="ECO:0007669"/>
    <property type="project" value="UniProtKB-KW"/>
</dbReference>
<dbReference type="InterPro" id="IPR036305">
    <property type="entry name" value="RGS_sf"/>
</dbReference>
<dbReference type="GO" id="GO:0008380">
    <property type="term" value="P:RNA splicing"/>
    <property type="evidence" value="ECO:0007669"/>
    <property type="project" value="UniProtKB-KW"/>
</dbReference>
<keyword evidence="10" id="KW-0507">mRNA processing</keyword>
<dbReference type="Pfam" id="PF00787">
    <property type="entry name" value="PX"/>
    <property type="match status" value="1"/>
</dbReference>
<dbReference type="InterPro" id="IPR036871">
    <property type="entry name" value="PX_dom_sf"/>
</dbReference>
<dbReference type="SUPFAM" id="SSF48097">
    <property type="entry name" value="Regulator of G-protein signaling, RGS"/>
    <property type="match status" value="1"/>
</dbReference>
<keyword evidence="9" id="KW-0597">Phosphoprotein</keyword>
<dbReference type="PROSITE" id="PS50195">
    <property type="entry name" value="PX"/>
    <property type="match status" value="1"/>
</dbReference>
<dbReference type="SMART" id="SM00312">
    <property type="entry name" value="PX"/>
    <property type="match status" value="1"/>
</dbReference>
<dbReference type="InterPro" id="IPR003114">
    <property type="entry name" value="Phox_assoc"/>
</dbReference>
<evidence type="ECO:0000256" key="9">
    <source>
        <dbReference type="ARBA" id="ARBA00022553"/>
    </source>
</evidence>
<dbReference type="InterPro" id="IPR016137">
    <property type="entry name" value="RGS"/>
</dbReference>
<evidence type="ECO:0000256" key="12">
    <source>
        <dbReference type="ARBA" id="ARBA00022737"/>
    </source>
</evidence>
<dbReference type="InterPro" id="IPR041337">
    <property type="entry name" value="hnRNP_Q_AcD"/>
</dbReference>
<dbReference type="Gene3D" id="3.30.1520.10">
    <property type="entry name" value="Phox-like domain"/>
    <property type="match status" value="1"/>
</dbReference>
<sequence>MSETLHSPEHIPSLALDPGLIWLIAFTQISGDMATEHINGNGPEEPMDTSAAVTHSEHFQTLLEAGLPQKVAEKLDEIYIAGLVSHSDLDDRAIEALKEFNEEGALQVLLQFKDSDLSHVQNKSAFLCGVMKTYRQREKQGTKVSDTNKGPDEAKIKALLERTGYTLDVTTGQRKYGGPPPVSAHSGAQPTIGTEIFVGKIPRDLFEDELVPLFEKAGPIWDLRLMMDPLSGLNRGYAFVTFCTKEAAQQAVKLCNNNEIRPGKHIGVCISVANNRLFVGSIPKSKTKEQIVEEFAKVTEGLNDVILYHQPDDKKKNRGFCFLEYEDHKTAAQARRRLMSGKVKVWGNVVTVEWADPIEDPDPEVMAKVKVLFVRNLASTVTEEILEKAFSQFGKLERVKKLKDYAFIHFEERDGAVKALADLNGKDLEGEHIEIVFAKPPDQKRKERKAQRQAAKTQMYDEYYYYGPPHMPPPTRTRGRGGRGGYSYPPDYYGYEDYYDYYGYDYHNYRGGYDDPYYGYEDFQGSGRGRGARGGVRGGASQTRGRGAITPRGRLGFSQRGGPGTSRGLSLQFNHTFFLVALTPEKDEKIRGRVKLDRVRELVRQYPVFCFLLLLLLLSTVLLNRYIHIIIVFWSFLAGVVTFYCSLGPESLLPNVFVSIKPKTKSYQQELFPLGHSCAVCGKIKCKRHRPTLLLENYQPWLDLKVPSKVDASLSEILELVLENFVYPWYRDITDDEAFVDELRVTLRFFAAVLVRRTQKVDVASLITQKLLKVSMKHIEIISKARQKVKNSEYLQQAALEEYGPDLHVALRSRRDELLYLRNLTEMLFPYILPPKATDCRSLTLLIREVLAGSVFLPSLDYLADPDTVNHLILIFINNSPHEEAKEPTSTLVPFLQKYSDTRNKKPSVLKLELKEIREQQDLLFRFMNFLKQEGAVHVLQFCLAVEEFNDRILCPELSDSAKMMLHEEVKKIYETYCLDESVDKIRFDPFIVEEIRNIAEGPYAEVVKLQTMRCLFEAYEHVLSLLENVFTPMFCHSDEYFRQLLRGAESPARNSKMSRNSLSMDDIRNTSKRGESFGISRIGSKIKGVFKSTTMEGAMLPSHGLVEGEDDMVEEAMMVLEDDSPMEAASTPSTPRNLSAWNITIPYIDFYDDDVKRERIPVFCIDVERNDRKAVGHETENWSVYRRYLEFYVLESKLTEFHGSFPDAQLPSKRIIGPKNYEFLTSKREEFQEYLQKLLQHPELSNSQLLADFLSPHSMESQFLDKMLPDVNLGKIIKSVPSKLIKEKGQHLEPFIQSYFNSCESPKPKPSRPELTILSPTSENDKKLFNDVFKNNANRSEMTEKRHNQNYFMEMITVEGVYDYLMYVGRVVFHIPDWLHHLLMGGRILFKNTLENYTDYCLQYKLNQVVQEHRLVSLITLLRDTVFCESSPPRSAQDKQRRANRTFEEMMSYIPDLLGKCIGEEAKYEGVRLLFDGLQQPVLNKQLTYVLLDITIQELFPELNKVQKETTVMAPWM</sequence>
<evidence type="ECO:0000256" key="1">
    <source>
        <dbReference type="ARBA" id="ARBA00004144"/>
    </source>
</evidence>
<keyword evidence="20" id="KW-0539">Nucleus</keyword>
<dbReference type="FunFam" id="3.30.70.330:FF:000024">
    <property type="entry name" value="Heterogeneous nuclear ribonucleoprotein q isoform"/>
    <property type="match status" value="1"/>
</dbReference>
<evidence type="ECO:0000256" key="6">
    <source>
        <dbReference type="ARBA" id="ARBA00022448"/>
    </source>
</evidence>
<dbReference type="FunFam" id="3.30.1520.10:FF:000007">
    <property type="entry name" value="sorting nexin-14 isoform X1"/>
    <property type="match status" value="1"/>
</dbReference>
<dbReference type="CDD" id="cd12495">
    <property type="entry name" value="RRM3_hnRNPQ"/>
    <property type="match status" value="1"/>
</dbReference>
<dbReference type="FunFam" id="3.30.70.330:FF:000023">
    <property type="entry name" value="Heterogeneous nuclear ribonucleoprotein q isoform"/>
    <property type="match status" value="1"/>
</dbReference>
<evidence type="ECO:0000256" key="19">
    <source>
        <dbReference type="ARBA" id="ARBA00023187"/>
    </source>
</evidence>
<keyword evidence="26" id="KW-1133">Transmembrane helix</keyword>
<evidence type="ECO:0000259" key="28">
    <source>
        <dbReference type="PROSITE" id="PS50132"/>
    </source>
</evidence>
<dbReference type="InterPro" id="IPR037436">
    <property type="entry name" value="SNX14_PX"/>
</dbReference>
<keyword evidence="26" id="KW-0812">Transmembrane</keyword>
<dbReference type="GO" id="GO:0080025">
    <property type="term" value="F:phosphatidylinositol-3,5-bisphosphate binding"/>
    <property type="evidence" value="ECO:0007669"/>
    <property type="project" value="InterPro"/>
</dbReference>
<evidence type="ECO:0000259" key="27">
    <source>
        <dbReference type="PROSITE" id="PS50102"/>
    </source>
</evidence>
<feature type="domain" description="PX" evidence="29">
    <location>
        <begin position="1142"/>
        <end position="1262"/>
    </location>
</feature>
<dbReference type="FunFam" id="3.30.70.330:FF:000027">
    <property type="entry name" value="Heterogeneous nuclear ribonucleoprotein q isoform"/>
    <property type="match status" value="1"/>
</dbReference>
<dbReference type="Pfam" id="PF18360">
    <property type="entry name" value="hnRNP_Q_AcD"/>
    <property type="match status" value="1"/>
</dbReference>
<dbReference type="CDD" id="cd21066">
    <property type="entry name" value="NURR_hnRNPQ"/>
    <property type="match status" value="1"/>
</dbReference>
<evidence type="ECO:0000256" key="21">
    <source>
        <dbReference type="ARBA" id="ARBA00023273"/>
    </source>
</evidence>
<dbReference type="InterPro" id="IPR006535">
    <property type="entry name" value="HnRNP_R/Q_splicing_fac"/>
</dbReference>
<feature type="compositionally biased region" description="Gly residues" evidence="25">
    <location>
        <begin position="529"/>
        <end position="538"/>
    </location>
</feature>
<evidence type="ECO:0000256" key="4">
    <source>
        <dbReference type="ARBA" id="ARBA00004642"/>
    </source>
</evidence>
<feature type="region of interest" description="Disordered" evidence="25">
    <location>
        <begin position="529"/>
        <end position="561"/>
    </location>
</feature>
<dbReference type="InterPro" id="IPR034548">
    <property type="entry name" value="hnRNPQ_RRM2"/>
</dbReference>
<keyword evidence="16 24" id="KW-0694">RNA-binding</keyword>
<dbReference type="GO" id="GO:0003723">
    <property type="term" value="F:RNA binding"/>
    <property type="evidence" value="ECO:0007669"/>
    <property type="project" value="UniProtKB-UniRule"/>
</dbReference>
<keyword evidence="22" id="KW-0687">Ribonucleoprotein</keyword>
<evidence type="ECO:0000256" key="10">
    <source>
        <dbReference type="ARBA" id="ARBA00022664"/>
    </source>
</evidence>
<evidence type="ECO:0000256" key="5">
    <source>
        <dbReference type="ARBA" id="ARBA00010883"/>
    </source>
</evidence>
<evidence type="ECO:0000259" key="29">
    <source>
        <dbReference type="PROSITE" id="PS50195"/>
    </source>
</evidence>
<reference evidence="31 32" key="1">
    <citation type="submission" date="2019-06" db="EMBL/GenBank/DDBJ databases">
        <title>Draft genomes of female and male turbot (Scophthalmus maximus).</title>
        <authorList>
            <person name="Xu H."/>
            <person name="Xu X.-W."/>
            <person name="Shao C."/>
            <person name="Chen S."/>
        </authorList>
    </citation>
    <scope>NUCLEOTIDE SEQUENCE [LARGE SCALE GENOMIC DNA]</scope>
    <source>
        <strain evidence="31">Ysfricsl-2016a</strain>
        <tissue evidence="31">Blood</tissue>
    </source>
</reference>